<dbReference type="AlphaFoldDB" id="A0A224XZM6"/>
<dbReference type="SUPFAM" id="SSF49842">
    <property type="entry name" value="TNF-like"/>
    <property type="match status" value="1"/>
</dbReference>
<dbReference type="PROSITE" id="PS50871">
    <property type="entry name" value="C1Q"/>
    <property type="match status" value="1"/>
</dbReference>
<evidence type="ECO:0000313" key="3">
    <source>
        <dbReference type="EMBL" id="JAW13549.1"/>
    </source>
</evidence>
<sequence>MRLEPSLILFIVTICWAANPDAPRPGVIGAQKLATAADCSGAVGFSGTGTLRVHPTGLISYRVTLVDRGVGFSRETGEFTVHCPGTYHIAFAAYGKTPDTRVILKKRGANKDSAWEDIASAGGEKSGGGSNQVLLELEVGDQTGVWLASGDIDTQHDRTHPSTTFTAFRIAKKN</sequence>
<dbReference type="InterPro" id="IPR001073">
    <property type="entry name" value="C1q_dom"/>
</dbReference>
<dbReference type="SMART" id="SM00110">
    <property type="entry name" value="C1Q"/>
    <property type="match status" value="1"/>
</dbReference>
<feature type="signal peptide" evidence="1">
    <location>
        <begin position="1"/>
        <end position="17"/>
    </location>
</feature>
<organism evidence="3">
    <name type="scientific">Panstrongylus lignarius</name>
    <dbReference type="NCBI Taxonomy" id="156445"/>
    <lineage>
        <taxon>Eukaryota</taxon>
        <taxon>Metazoa</taxon>
        <taxon>Ecdysozoa</taxon>
        <taxon>Arthropoda</taxon>
        <taxon>Hexapoda</taxon>
        <taxon>Insecta</taxon>
        <taxon>Pterygota</taxon>
        <taxon>Neoptera</taxon>
        <taxon>Paraneoptera</taxon>
        <taxon>Hemiptera</taxon>
        <taxon>Heteroptera</taxon>
        <taxon>Panheteroptera</taxon>
        <taxon>Cimicomorpha</taxon>
        <taxon>Reduviidae</taxon>
        <taxon>Triatominae</taxon>
        <taxon>Panstrongylus</taxon>
    </lineage>
</organism>
<name>A0A224XZM6_9HEMI</name>
<accession>A0A224XZM6</accession>
<protein>
    <submittedName>
        <fullName evidence="3">Putative complement component c1q domain protein</fullName>
    </submittedName>
</protein>
<evidence type="ECO:0000259" key="2">
    <source>
        <dbReference type="PROSITE" id="PS50871"/>
    </source>
</evidence>
<keyword evidence="1" id="KW-0732">Signal</keyword>
<evidence type="ECO:0000256" key="1">
    <source>
        <dbReference type="SAM" id="SignalP"/>
    </source>
</evidence>
<dbReference type="InterPro" id="IPR008983">
    <property type="entry name" value="Tumour_necrosis_fac-like_dom"/>
</dbReference>
<dbReference type="Gene3D" id="2.60.120.40">
    <property type="match status" value="1"/>
</dbReference>
<dbReference type="Pfam" id="PF00386">
    <property type="entry name" value="C1q"/>
    <property type="match status" value="1"/>
</dbReference>
<dbReference type="EMBL" id="GFTR01002877">
    <property type="protein sequence ID" value="JAW13549.1"/>
    <property type="molecule type" value="Transcribed_RNA"/>
</dbReference>
<reference evidence="3" key="1">
    <citation type="journal article" date="2018" name="PLoS Negl. Trop. Dis.">
        <title>An insight into the salivary gland and fat body transcriptome of Panstrongylus lignarius (Hemiptera: Heteroptera), the main vector of Chagas disease in Peru.</title>
        <authorList>
            <person name="Nevoa J.C."/>
            <person name="Mendes M.T."/>
            <person name="da Silva M.V."/>
            <person name="Soares S.C."/>
            <person name="Oliveira C.J.F."/>
            <person name="Ribeiro J.M.C."/>
        </authorList>
    </citation>
    <scope>NUCLEOTIDE SEQUENCE</scope>
</reference>
<feature type="chain" id="PRO_5012601189" evidence="1">
    <location>
        <begin position="18"/>
        <end position="174"/>
    </location>
</feature>
<feature type="domain" description="C1q" evidence="2">
    <location>
        <begin position="38"/>
        <end position="174"/>
    </location>
</feature>
<proteinExistence type="predicted"/>